<dbReference type="Pfam" id="PF01925">
    <property type="entry name" value="TauE"/>
    <property type="match status" value="1"/>
</dbReference>
<dbReference type="EMBL" id="SLWY01000007">
    <property type="protein sequence ID" value="TCO81665.1"/>
    <property type="molecule type" value="Genomic_DNA"/>
</dbReference>
<feature type="transmembrane region" description="Helical" evidence="8">
    <location>
        <begin position="74"/>
        <end position="92"/>
    </location>
</feature>
<reference evidence="9 10" key="1">
    <citation type="submission" date="2019-03" db="EMBL/GenBank/DDBJ databases">
        <title>Genomic Encyclopedia of Type Strains, Phase IV (KMG-IV): sequencing the most valuable type-strain genomes for metagenomic binning, comparative biology and taxonomic classification.</title>
        <authorList>
            <person name="Goeker M."/>
        </authorList>
    </citation>
    <scope>NUCLEOTIDE SEQUENCE [LARGE SCALE GENOMIC DNA]</scope>
    <source>
        <strain evidence="9 10">DSM 25287</strain>
    </source>
</reference>
<feature type="transmembrane region" description="Helical" evidence="8">
    <location>
        <begin position="7"/>
        <end position="34"/>
    </location>
</feature>
<protein>
    <recommendedName>
        <fullName evidence="8">Probable membrane transporter protein</fullName>
    </recommendedName>
</protein>
<feature type="transmembrane region" description="Helical" evidence="8">
    <location>
        <begin position="226"/>
        <end position="245"/>
    </location>
</feature>
<keyword evidence="6 8" id="KW-1133">Transmembrane helix</keyword>
<comment type="similarity">
    <text evidence="2 8">Belongs to the 4-toluene sulfonate uptake permease (TSUP) (TC 2.A.102) family.</text>
</comment>
<organism evidence="9 10">
    <name type="scientific">Plasticicumulans lactativorans</name>
    <dbReference type="NCBI Taxonomy" id="1133106"/>
    <lineage>
        <taxon>Bacteria</taxon>
        <taxon>Pseudomonadati</taxon>
        <taxon>Pseudomonadota</taxon>
        <taxon>Gammaproteobacteria</taxon>
        <taxon>Candidatus Competibacteraceae</taxon>
        <taxon>Plasticicumulans</taxon>
    </lineage>
</organism>
<dbReference type="RefSeq" id="WP_132540719.1">
    <property type="nucleotide sequence ID" value="NZ_SLWY01000007.1"/>
</dbReference>
<dbReference type="OrthoDB" id="7028171at2"/>
<comment type="caution">
    <text evidence="9">The sequence shown here is derived from an EMBL/GenBank/DDBJ whole genome shotgun (WGS) entry which is preliminary data.</text>
</comment>
<dbReference type="Proteomes" id="UP000295765">
    <property type="component" value="Unassembled WGS sequence"/>
</dbReference>
<keyword evidence="5 8" id="KW-0812">Transmembrane</keyword>
<evidence type="ECO:0000256" key="2">
    <source>
        <dbReference type="ARBA" id="ARBA00009142"/>
    </source>
</evidence>
<evidence type="ECO:0000256" key="7">
    <source>
        <dbReference type="ARBA" id="ARBA00023136"/>
    </source>
</evidence>
<evidence type="ECO:0000256" key="6">
    <source>
        <dbReference type="ARBA" id="ARBA00022989"/>
    </source>
</evidence>
<dbReference type="AlphaFoldDB" id="A0A4R2LBJ2"/>
<feature type="transmembrane region" description="Helical" evidence="8">
    <location>
        <begin position="169"/>
        <end position="191"/>
    </location>
</feature>
<dbReference type="PANTHER" id="PTHR30269:SF37">
    <property type="entry name" value="MEMBRANE TRANSPORTER PROTEIN"/>
    <property type="match status" value="1"/>
</dbReference>
<dbReference type="InterPro" id="IPR002781">
    <property type="entry name" value="TM_pro_TauE-like"/>
</dbReference>
<gene>
    <name evidence="9" type="ORF">EV699_10758</name>
</gene>
<sequence>MIDSTVFYLAAIPAVLIVGISKGGFGGGLGVVAVPLLTLVVSPVQAAAVMLPVLCVMDLASVWAFRKVRPGRQLPVLLGGATLGMLAGALMWRSIDVAWVKLLIGVEALAFTVHHVWRTRGGPLAPRPADPRRAVLWGSVSGFTSFLAHAGGPPLAAYLLPQRLPRAEFVGITVFFFTAVNYAKILPYAWLGQFDSTNLATSLILIPLALIGVRLGVVLHKRLPEGPFYVVCYVGLAVSGVKLLWDAALELAAR</sequence>
<evidence type="ECO:0000256" key="5">
    <source>
        <dbReference type="ARBA" id="ARBA00022692"/>
    </source>
</evidence>
<comment type="subcellular location">
    <subcellularLocation>
        <location evidence="1 8">Cell membrane</location>
        <topology evidence="1 8">Multi-pass membrane protein</topology>
    </subcellularLocation>
</comment>
<accession>A0A4R2LBJ2</accession>
<name>A0A4R2LBJ2_9GAMM</name>
<evidence type="ECO:0000256" key="1">
    <source>
        <dbReference type="ARBA" id="ARBA00004651"/>
    </source>
</evidence>
<feature type="transmembrane region" description="Helical" evidence="8">
    <location>
        <begin position="46"/>
        <end position="65"/>
    </location>
</feature>
<dbReference type="GO" id="GO:0005886">
    <property type="term" value="C:plasma membrane"/>
    <property type="evidence" value="ECO:0007669"/>
    <property type="project" value="UniProtKB-SubCell"/>
</dbReference>
<evidence type="ECO:0000256" key="4">
    <source>
        <dbReference type="ARBA" id="ARBA00022475"/>
    </source>
</evidence>
<keyword evidence="7 8" id="KW-0472">Membrane</keyword>
<keyword evidence="10" id="KW-1185">Reference proteome</keyword>
<feature type="transmembrane region" description="Helical" evidence="8">
    <location>
        <begin position="197"/>
        <end position="219"/>
    </location>
</feature>
<evidence type="ECO:0000313" key="10">
    <source>
        <dbReference type="Proteomes" id="UP000295765"/>
    </source>
</evidence>
<proteinExistence type="inferred from homology"/>
<evidence type="ECO:0000256" key="8">
    <source>
        <dbReference type="RuleBase" id="RU363041"/>
    </source>
</evidence>
<keyword evidence="3" id="KW-0813">Transport</keyword>
<evidence type="ECO:0000313" key="9">
    <source>
        <dbReference type="EMBL" id="TCO81665.1"/>
    </source>
</evidence>
<dbReference type="InterPro" id="IPR052017">
    <property type="entry name" value="TSUP"/>
</dbReference>
<evidence type="ECO:0000256" key="3">
    <source>
        <dbReference type="ARBA" id="ARBA00022448"/>
    </source>
</evidence>
<dbReference type="PANTHER" id="PTHR30269">
    <property type="entry name" value="TRANSMEMBRANE PROTEIN YFCA"/>
    <property type="match status" value="1"/>
</dbReference>
<keyword evidence="4 8" id="KW-1003">Cell membrane</keyword>